<dbReference type="Proteomes" id="UP000836387">
    <property type="component" value="Unassembled WGS sequence"/>
</dbReference>
<reference evidence="1" key="2">
    <citation type="submission" date="2021-10" db="EMBL/GenBank/DDBJ databases">
        <authorList>
            <person name="Piombo E."/>
        </authorList>
    </citation>
    <scope>NUCLEOTIDE SEQUENCE</scope>
</reference>
<keyword evidence="2" id="KW-1185">Reference proteome</keyword>
<reference evidence="1" key="1">
    <citation type="submission" date="2020-04" db="EMBL/GenBank/DDBJ databases">
        <authorList>
            <person name="Broberg M."/>
        </authorList>
    </citation>
    <scope>NUCLEOTIDE SEQUENCE</scope>
</reference>
<proteinExistence type="predicted"/>
<comment type="caution">
    <text evidence="1">The sequence shown here is derived from an EMBL/GenBank/DDBJ whole genome shotgun (WGS) entry which is preliminary data.</text>
</comment>
<dbReference type="EMBL" id="CADEHS020000642">
    <property type="protein sequence ID" value="CAG9955998.1"/>
    <property type="molecule type" value="Genomic_DNA"/>
</dbReference>
<protein>
    <submittedName>
        <fullName evidence="1">Uncharacterized protein</fullName>
    </submittedName>
</protein>
<organism evidence="1 2">
    <name type="scientific">Clonostachys rosea f. rosea IK726</name>
    <dbReference type="NCBI Taxonomy" id="1349383"/>
    <lineage>
        <taxon>Eukaryota</taxon>
        <taxon>Fungi</taxon>
        <taxon>Dikarya</taxon>
        <taxon>Ascomycota</taxon>
        <taxon>Pezizomycotina</taxon>
        <taxon>Sordariomycetes</taxon>
        <taxon>Hypocreomycetidae</taxon>
        <taxon>Hypocreales</taxon>
        <taxon>Bionectriaceae</taxon>
        <taxon>Clonostachys</taxon>
    </lineage>
</organism>
<evidence type="ECO:0000313" key="2">
    <source>
        <dbReference type="Proteomes" id="UP000836387"/>
    </source>
</evidence>
<gene>
    <name evidence="1" type="ORF">CRV2_00017671</name>
</gene>
<sequence length="328" mass="36741">MRLYISQPAFPPPHVSRSSHIKNVTMMDDYNRCGCSASFPSIELLAEHLAEIRSQEIYHATQLKHCRTHLIDNHSDDQQGGEVPRDPDPGCRICPFPGCKRTEPFSTNYKLWRHYAQHVRIEEVCVFCFKLFEFASEFIRHSEENHRAKSGRKAAYMKETFHDVSRHVTTQLYTAKASFTERLIFDSTSESKKRTWDVAGIDEGEESNARKGEAIALTTEDSQCRRVISSLQEANYPNAKPNASALRSLPMDTGFLSVAIAPEVTGPNGNNDTLDTTSAQLICHNPMQEGVVGDPYNARLLQIVSSVPFTGDFDWGESEGWGVPGSVA</sequence>
<accession>A0ACA9UTF7</accession>
<name>A0ACA9UTF7_BIOOC</name>
<evidence type="ECO:0000313" key="1">
    <source>
        <dbReference type="EMBL" id="CAG9955998.1"/>
    </source>
</evidence>